<feature type="transmembrane region" description="Helical" evidence="1">
    <location>
        <begin position="257"/>
        <end position="274"/>
    </location>
</feature>
<feature type="transmembrane region" description="Helical" evidence="1">
    <location>
        <begin position="30"/>
        <end position="50"/>
    </location>
</feature>
<sequence>MTFAAFVLIFLSTFLHVTWNFLSKSTRPSVAFYLLMSSMAALIWSPFLFLGGIPFRSLPASFYLLLFGSVLAEVLYVAGLAYAYRRSEISLVYPIMRALPVLMVALLSIAFSLGRQFSLLALAGMVLTTVGCLLMPLRDFHSIHISGGRRDVLFYIFLGALGTTFYTLFDSSALKIIAQVAGERTTLQALGYLFLIEFGLVLGEIVLVLAIPGELDSLRKLWGHSYAPMLAGCCSSSAYGLILLAMTRVDNVAYIQAFRQISLPLGFLAGVFILKETGTMPKIVGLILITVGLLMTVKG</sequence>
<feature type="transmembrane region" description="Helical" evidence="1">
    <location>
        <begin position="90"/>
        <end position="110"/>
    </location>
</feature>
<gene>
    <name evidence="2" type="ORF">J3R75_002880</name>
</gene>
<name>A0AAE4AQ65_9BACT</name>
<evidence type="ECO:0000256" key="1">
    <source>
        <dbReference type="SAM" id="Phobius"/>
    </source>
</evidence>
<evidence type="ECO:0000313" key="2">
    <source>
        <dbReference type="EMBL" id="MDQ0290773.1"/>
    </source>
</evidence>
<dbReference type="EMBL" id="JAUSVL010000001">
    <property type="protein sequence ID" value="MDQ0290773.1"/>
    <property type="molecule type" value="Genomic_DNA"/>
</dbReference>
<feature type="transmembrane region" description="Helical" evidence="1">
    <location>
        <begin position="117"/>
        <end position="137"/>
    </location>
</feature>
<feature type="transmembrane region" description="Helical" evidence="1">
    <location>
        <begin position="225"/>
        <end position="245"/>
    </location>
</feature>
<keyword evidence="1" id="KW-0472">Membrane</keyword>
<proteinExistence type="predicted"/>
<accession>A0AAE4AQ65</accession>
<dbReference type="RefSeq" id="WP_307262641.1">
    <property type="nucleotide sequence ID" value="NZ_JAUSVL010000001.1"/>
</dbReference>
<evidence type="ECO:0000313" key="3">
    <source>
        <dbReference type="Proteomes" id="UP001238163"/>
    </source>
</evidence>
<dbReference type="AlphaFoldDB" id="A0AAE4AQ65"/>
<keyword evidence="1" id="KW-0812">Transmembrane</keyword>
<keyword evidence="1" id="KW-1133">Transmembrane helix</keyword>
<dbReference type="InterPro" id="IPR037185">
    <property type="entry name" value="EmrE-like"/>
</dbReference>
<feature type="transmembrane region" description="Helical" evidence="1">
    <location>
        <begin position="280"/>
        <end position="297"/>
    </location>
</feature>
<feature type="transmembrane region" description="Helical" evidence="1">
    <location>
        <begin position="62"/>
        <end position="84"/>
    </location>
</feature>
<dbReference type="Proteomes" id="UP001238163">
    <property type="component" value="Unassembled WGS sequence"/>
</dbReference>
<feature type="transmembrane region" description="Helical" evidence="1">
    <location>
        <begin position="152"/>
        <end position="169"/>
    </location>
</feature>
<reference evidence="2" key="1">
    <citation type="submission" date="2023-07" db="EMBL/GenBank/DDBJ databases">
        <title>Genomic Encyclopedia of Type Strains, Phase IV (KMG-IV): sequencing the most valuable type-strain genomes for metagenomic binning, comparative biology and taxonomic classification.</title>
        <authorList>
            <person name="Goeker M."/>
        </authorList>
    </citation>
    <scope>NUCLEOTIDE SEQUENCE</scope>
    <source>
        <strain evidence="2">DSM 24202</strain>
    </source>
</reference>
<feature type="transmembrane region" description="Helical" evidence="1">
    <location>
        <begin position="190"/>
        <end position="213"/>
    </location>
</feature>
<dbReference type="SUPFAM" id="SSF103481">
    <property type="entry name" value="Multidrug resistance efflux transporter EmrE"/>
    <property type="match status" value="2"/>
</dbReference>
<protein>
    <submittedName>
        <fullName evidence="2">Drug/metabolite transporter (DMT)-like permease</fullName>
    </submittedName>
</protein>
<comment type="caution">
    <text evidence="2">The sequence shown here is derived from an EMBL/GenBank/DDBJ whole genome shotgun (WGS) entry which is preliminary data.</text>
</comment>
<organism evidence="2 3">
    <name type="scientific">Oligosphaera ethanolica</name>
    <dbReference type="NCBI Taxonomy" id="760260"/>
    <lineage>
        <taxon>Bacteria</taxon>
        <taxon>Pseudomonadati</taxon>
        <taxon>Lentisphaerota</taxon>
        <taxon>Oligosphaeria</taxon>
        <taxon>Oligosphaerales</taxon>
        <taxon>Oligosphaeraceae</taxon>
        <taxon>Oligosphaera</taxon>
    </lineage>
</organism>
<keyword evidence="3" id="KW-1185">Reference proteome</keyword>
<dbReference type="Gene3D" id="1.10.3730.20">
    <property type="match status" value="1"/>
</dbReference>